<organism evidence="2 3">
    <name type="scientific">Astrephomene gubernaculifera</name>
    <dbReference type="NCBI Taxonomy" id="47775"/>
    <lineage>
        <taxon>Eukaryota</taxon>
        <taxon>Viridiplantae</taxon>
        <taxon>Chlorophyta</taxon>
        <taxon>core chlorophytes</taxon>
        <taxon>Chlorophyceae</taxon>
        <taxon>CS clade</taxon>
        <taxon>Chlamydomonadales</taxon>
        <taxon>Astrephomenaceae</taxon>
        <taxon>Astrephomene</taxon>
    </lineage>
</organism>
<dbReference type="EMBL" id="BMAR01000006">
    <property type="protein sequence ID" value="GFR43684.1"/>
    <property type="molecule type" value="Genomic_DNA"/>
</dbReference>
<proteinExistence type="predicted"/>
<reference evidence="2 3" key="1">
    <citation type="journal article" date="2021" name="Sci. Rep.">
        <title>Genome sequencing of the multicellular alga Astrephomene provides insights into convergent evolution of germ-soma differentiation.</title>
        <authorList>
            <person name="Yamashita S."/>
            <person name="Yamamoto K."/>
            <person name="Matsuzaki R."/>
            <person name="Suzuki S."/>
            <person name="Yamaguchi H."/>
            <person name="Hirooka S."/>
            <person name="Minakuchi Y."/>
            <person name="Miyagishima S."/>
            <person name="Kawachi M."/>
            <person name="Toyoda A."/>
            <person name="Nozaki H."/>
        </authorList>
    </citation>
    <scope>NUCLEOTIDE SEQUENCE [LARGE SCALE GENOMIC DNA]</scope>
    <source>
        <strain evidence="2 3">NIES-4017</strain>
    </source>
</reference>
<dbReference type="AlphaFoldDB" id="A0AAD3HJJ4"/>
<sequence length="161" mass="17192">MLLHAARRFAALPAGCSNLKGSSVASRLLLAGRGVSTGSCSAVGSNMHDNDPQALAHHKEKALKGESPSFVPNTEGWTETLASLSEAVVKAELNVDADSTSVPEKLEELQRHTIHVVQQLHHEGEEGMPETPKRTQHDVSGSPAHSANIEHMRNAPGMDPR</sequence>
<gene>
    <name evidence="2" type="ORF">Agub_g4792</name>
</gene>
<evidence type="ECO:0000313" key="2">
    <source>
        <dbReference type="EMBL" id="GFR43684.1"/>
    </source>
</evidence>
<accession>A0AAD3HJJ4</accession>
<keyword evidence="3" id="KW-1185">Reference proteome</keyword>
<evidence type="ECO:0000313" key="3">
    <source>
        <dbReference type="Proteomes" id="UP001054857"/>
    </source>
</evidence>
<evidence type="ECO:0000256" key="1">
    <source>
        <dbReference type="SAM" id="MobiDB-lite"/>
    </source>
</evidence>
<feature type="compositionally biased region" description="Basic and acidic residues" evidence="1">
    <location>
        <begin position="121"/>
        <end position="137"/>
    </location>
</feature>
<dbReference type="Proteomes" id="UP001054857">
    <property type="component" value="Unassembled WGS sequence"/>
</dbReference>
<comment type="caution">
    <text evidence="2">The sequence shown here is derived from an EMBL/GenBank/DDBJ whole genome shotgun (WGS) entry which is preliminary data.</text>
</comment>
<protein>
    <submittedName>
        <fullName evidence="2">Uncharacterized protein</fullName>
    </submittedName>
</protein>
<name>A0AAD3HJJ4_9CHLO</name>
<feature type="region of interest" description="Disordered" evidence="1">
    <location>
        <begin position="121"/>
        <end position="161"/>
    </location>
</feature>